<dbReference type="EMBL" id="CABIJS010000555">
    <property type="protein sequence ID" value="VUZ53469.1"/>
    <property type="molecule type" value="Genomic_DNA"/>
</dbReference>
<accession>A0A564Z2F7</accession>
<sequence length="267" mass="30437">MLQDVSDVQHAGDHEMALRLCSALRKDLKQLGSDFADLNEILADLNAFEGVSHYHLHNFKEAHKAFNNQVKICGNSNLQQHLPRGLENLGRAYAKLENYRAAKDMWLERLKYDSDDQDKMWLQFEIAFCNFELGEYEEAIADSLAVKRMAETASNMNWVLKASILIAQSNLALNNLSEAQVYLQNAQYAAYVLNKHDLEMFIADVIDFVNREIDEIKCKAVEQKGKISSVTPDQTFESSSIDSKDDSRTTDDFAEMIDFEDAQQPIK</sequence>
<comment type="subcellular location">
    <subcellularLocation>
        <location evidence="1">Cytoplasm</location>
        <location evidence="1">Cytoskeleton</location>
        <location evidence="1">Cilium axoneme</location>
    </subcellularLocation>
</comment>
<evidence type="ECO:0000256" key="4">
    <source>
        <dbReference type="SAM" id="MobiDB-lite"/>
    </source>
</evidence>
<dbReference type="Proteomes" id="UP000321570">
    <property type="component" value="Unassembled WGS sequence"/>
</dbReference>
<reference evidence="5 6" key="1">
    <citation type="submission" date="2019-07" db="EMBL/GenBank/DDBJ databases">
        <authorList>
            <person name="Jastrzebski P J."/>
            <person name="Paukszto L."/>
            <person name="Jastrzebski P J."/>
        </authorList>
    </citation>
    <scope>NUCLEOTIDE SEQUENCE [LARGE SCALE GENOMIC DNA]</scope>
    <source>
        <strain evidence="5 6">WMS-il1</strain>
    </source>
</reference>
<evidence type="ECO:0000256" key="2">
    <source>
        <dbReference type="ARBA" id="ARBA00034139"/>
    </source>
</evidence>
<feature type="region of interest" description="Disordered" evidence="4">
    <location>
        <begin position="227"/>
        <end position="248"/>
    </location>
</feature>
<evidence type="ECO:0000313" key="5">
    <source>
        <dbReference type="EMBL" id="VUZ53469.1"/>
    </source>
</evidence>
<evidence type="ECO:0000256" key="1">
    <source>
        <dbReference type="ARBA" id="ARBA00004430"/>
    </source>
</evidence>
<dbReference type="InterPro" id="IPR011990">
    <property type="entry name" value="TPR-like_helical_dom_sf"/>
</dbReference>
<gene>
    <name evidence="5" type="ORF">WMSIL1_LOCUS11718</name>
</gene>
<dbReference type="SMART" id="SM00028">
    <property type="entry name" value="TPR"/>
    <property type="match status" value="3"/>
</dbReference>
<dbReference type="AlphaFoldDB" id="A0A564Z2F7"/>
<keyword evidence="6" id="KW-1185">Reference proteome</keyword>
<evidence type="ECO:0000256" key="3">
    <source>
        <dbReference type="ARBA" id="ARBA00034143"/>
    </source>
</evidence>
<dbReference type="InterPro" id="IPR019734">
    <property type="entry name" value="TPR_rpt"/>
</dbReference>
<dbReference type="PANTHER" id="PTHR23040">
    <property type="match status" value="1"/>
</dbReference>
<proteinExistence type="predicted"/>
<name>A0A564Z2F7_HYMDI</name>
<evidence type="ECO:0000313" key="6">
    <source>
        <dbReference type="Proteomes" id="UP000321570"/>
    </source>
</evidence>
<dbReference type="InterPro" id="IPR040111">
    <property type="entry name" value="ODAD4"/>
</dbReference>
<dbReference type="Gene3D" id="1.25.40.10">
    <property type="entry name" value="Tetratricopeptide repeat domain"/>
    <property type="match status" value="1"/>
</dbReference>
<dbReference type="SUPFAM" id="SSF48452">
    <property type="entry name" value="TPR-like"/>
    <property type="match status" value="1"/>
</dbReference>
<dbReference type="GO" id="GO:0005930">
    <property type="term" value="C:axoneme"/>
    <property type="evidence" value="ECO:0007669"/>
    <property type="project" value="UniProtKB-SubCell"/>
</dbReference>
<feature type="compositionally biased region" description="Polar residues" evidence="4">
    <location>
        <begin position="227"/>
        <end position="241"/>
    </location>
</feature>
<organism evidence="5 6">
    <name type="scientific">Hymenolepis diminuta</name>
    <name type="common">Rat tapeworm</name>
    <dbReference type="NCBI Taxonomy" id="6216"/>
    <lineage>
        <taxon>Eukaryota</taxon>
        <taxon>Metazoa</taxon>
        <taxon>Spiralia</taxon>
        <taxon>Lophotrochozoa</taxon>
        <taxon>Platyhelminthes</taxon>
        <taxon>Cestoda</taxon>
        <taxon>Eucestoda</taxon>
        <taxon>Cyclophyllidea</taxon>
        <taxon>Hymenolepididae</taxon>
        <taxon>Hymenolepis</taxon>
    </lineage>
</organism>
<protein>
    <recommendedName>
        <fullName evidence="2">Outer dynein arm-docking complex subunit 4</fullName>
    </recommendedName>
    <alternativeName>
        <fullName evidence="3">Tetratricopeptide repeat protein 25</fullName>
    </alternativeName>
</protein>